<protein>
    <submittedName>
        <fullName evidence="2">Transposase</fullName>
    </submittedName>
</protein>
<dbReference type="NCBIfam" id="NF033559">
    <property type="entry name" value="transpos_IS1634"/>
    <property type="match status" value="1"/>
</dbReference>
<dbReference type="InterPro" id="IPR002559">
    <property type="entry name" value="Transposase_11"/>
</dbReference>
<name>A0A2X0V346_9GAMM</name>
<sequence length="579" mass="65860">MIYYEITYAVPQSRCYTQSEIRGGRPIKYLYMYTSFFRNEKGQSRNKSVIVGRVSETDPTLFHPNDKYFAITGTAIPQVVLDKKEERKAKKQKRGSKITSISHGVPVVNGDVVKGSSLILKKIFENTGLSDCIKKIFDKKESDYLTATACLIASGDSTMSNIDDFSKTFVFDEPEIGSVSDSTISRLFSLCEQEDIDSFFELWLKKHMDLNEAICYDVTSFSSYAQEIQHAEFGYNRDKEDLPQVNLGMFSSIKSKKPLYYSMYNGSLNDSTQLPYVINDAKRLGISTRNVCTFDRGFFSQKGITFLDNAGLKIIVGVSLSRYKQALEVIEALSNSQAYRLPKYELSEYPGIYGHRIEHTIEDVKGVLHIYHDMNKCYDDNKILSQEVAAEIEKIKEVNDDGMPITQRKAKSLCKFHNCIKDDSNPCGYVFKEDEDKIIKAQKLLGFFALFTTNSDLSGADVLSAYRHKDVQEKIFDTAKNTLDCDRLKIHNSNTARGKMFVIFMALVVHSFIQEVINKLKVEEPKRFIKMTYEKLLRELDDISIKRSKSDIFLTKALTKTQKIILGALGVDLSAIELV</sequence>
<dbReference type="PANTHER" id="PTHR34614">
    <property type="match status" value="1"/>
</dbReference>
<organism evidence="2 4">
    <name type="scientific">Anaerobiospirillum thomasii</name>
    <dbReference type="NCBI Taxonomy" id="179995"/>
    <lineage>
        <taxon>Bacteria</taxon>
        <taxon>Pseudomonadati</taxon>
        <taxon>Pseudomonadota</taxon>
        <taxon>Gammaproteobacteria</taxon>
        <taxon>Aeromonadales</taxon>
        <taxon>Succinivibrionaceae</taxon>
        <taxon>Anaerobiospirillum</taxon>
    </lineage>
</organism>
<reference evidence="2 4" key="1">
    <citation type="submission" date="2018-06" db="EMBL/GenBank/DDBJ databases">
        <authorList>
            <consortium name="Pathogen Informatics"/>
            <person name="Doyle S."/>
        </authorList>
    </citation>
    <scope>NUCLEOTIDE SEQUENCE [LARGE SCALE GENOMIC DNA]</scope>
    <source>
        <strain evidence="2 4">NCTC13093</strain>
    </source>
</reference>
<dbReference type="PANTHER" id="PTHR34614:SF2">
    <property type="entry name" value="TRANSPOSASE IS4-LIKE DOMAIN-CONTAINING PROTEIN"/>
    <property type="match status" value="1"/>
</dbReference>
<keyword evidence="4" id="KW-1185">Reference proteome</keyword>
<dbReference type="InterPro" id="IPR047654">
    <property type="entry name" value="IS1634_transpos"/>
</dbReference>
<dbReference type="Proteomes" id="UP000250086">
    <property type="component" value="Unassembled WGS sequence"/>
</dbReference>
<accession>A0A2X0V346</accession>
<feature type="domain" description="Transposase IS4-like" evidence="1">
    <location>
        <begin position="214"/>
        <end position="508"/>
    </location>
</feature>
<gene>
    <name evidence="2" type="ORF">NCTC13093_00332</name>
    <name evidence="3" type="ORF">NCTC13093_01327</name>
</gene>
<evidence type="ECO:0000313" key="3">
    <source>
        <dbReference type="EMBL" id="SPT69936.1"/>
    </source>
</evidence>
<dbReference type="RefSeq" id="WP_113744057.1">
    <property type="nucleotide sequence ID" value="NZ_UAPV01000001.1"/>
</dbReference>
<dbReference type="Pfam" id="PF01609">
    <property type="entry name" value="DDE_Tnp_1"/>
    <property type="match status" value="1"/>
</dbReference>
<dbReference type="EMBL" id="UAPV01000001">
    <property type="protein sequence ID" value="SPT68969.1"/>
    <property type="molecule type" value="Genomic_DNA"/>
</dbReference>
<dbReference type="AlphaFoldDB" id="A0A2X0V346"/>
<dbReference type="GO" id="GO:0004803">
    <property type="term" value="F:transposase activity"/>
    <property type="evidence" value="ECO:0007669"/>
    <property type="project" value="InterPro"/>
</dbReference>
<dbReference type="GO" id="GO:0003677">
    <property type="term" value="F:DNA binding"/>
    <property type="evidence" value="ECO:0007669"/>
    <property type="project" value="InterPro"/>
</dbReference>
<evidence type="ECO:0000259" key="1">
    <source>
        <dbReference type="Pfam" id="PF01609"/>
    </source>
</evidence>
<dbReference type="GO" id="GO:0006313">
    <property type="term" value="P:DNA transposition"/>
    <property type="evidence" value="ECO:0007669"/>
    <property type="project" value="InterPro"/>
</dbReference>
<proteinExistence type="predicted"/>
<evidence type="ECO:0000313" key="2">
    <source>
        <dbReference type="EMBL" id="SPT68969.1"/>
    </source>
</evidence>
<evidence type="ECO:0000313" key="4">
    <source>
        <dbReference type="Proteomes" id="UP000250086"/>
    </source>
</evidence>
<dbReference type="EMBL" id="UAPV01000001">
    <property type="protein sequence ID" value="SPT69936.1"/>
    <property type="molecule type" value="Genomic_DNA"/>
</dbReference>